<feature type="chain" id="PRO_5042878773" description="BURP domain-containing protein" evidence="7">
    <location>
        <begin position="18"/>
        <end position="338"/>
    </location>
</feature>
<evidence type="ECO:0000256" key="6">
    <source>
        <dbReference type="ARBA" id="ARBA00023180"/>
    </source>
</evidence>
<keyword evidence="3" id="KW-0134">Cell wall</keyword>
<comment type="subcellular location">
    <subcellularLocation>
        <location evidence="1">Secreted</location>
        <location evidence="1">Cell wall</location>
    </subcellularLocation>
    <subcellularLocation>
        <location evidence="2">Secreted</location>
        <location evidence="2">Extracellular space</location>
        <location evidence="2">Apoplast</location>
    </subcellularLocation>
</comment>
<evidence type="ECO:0000256" key="7">
    <source>
        <dbReference type="SAM" id="SignalP"/>
    </source>
</evidence>
<evidence type="ECO:0000313" key="9">
    <source>
        <dbReference type="EMBL" id="KAK4788324.1"/>
    </source>
</evidence>
<evidence type="ECO:0000256" key="2">
    <source>
        <dbReference type="ARBA" id="ARBA00004271"/>
    </source>
</evidence>
<gene>
    <name evidence="9" type="ORF">SAY86_019643</name>
</gene>
<dbReference type="GO" id="GO:0048046">
    <property type="term" value="C:apoplast"/>
    <property type="evidence" value="ECO:0007669"/>
    <property type="project" value="UniProtKB-SubCell"/>
</dbReference>
<keyword evidence="3" id="KW-0964">Secreted</keyword>
<keyword evidence="4" id="KW-0052">Apoplast</keyword>
<dbReference type="InterPro" id="IPR004873">
    <property type="entry name" value="BURP_dom"/>
</dbReference>
<evidence type="ECO:0000256" key="3">
    <source>
        <dbReference type="ARBA" id="ARBA00022512"/>
    </source>
</evidence>
<comment type="caution">
    <text evidence="9">The sequence shown here is derived from an EMBL/GenBank/DDBJ whole genome shotgun (WGS) entry which is preliminary data.</text>
</comment>
<evidence type="ECO:0000259" key="8">
    <source>
        <dbReference type="PROSITE" id="PS51277"/>
    </source>
</evidence>
<keyword evidence="6" id="KW-0325">Glycoprotein</keyword>
<name>A0AAN7LP99_TRANT</name>
<protein>
    <recommendedName>
        <fullName evidence="8">BURP domain-containing protein</fullName>
    </recommendedName>
</protein>
<dbReference type="EMBL" id="JAXQNO010000011">
    <property type="protein sequence ID" value="KAK4788324.1"/>
    <property type="molecule type" value="Genomic_DNA"/>
</dbReference>
<evidence type="ECO:0000256" key="4">
    <source>
        <dbReference type="ARBA" id="ARBA00022523"/>
    </source>
</evidence>
<dbReference type="Proteomes" id="UP001346149">
    <property type="component" value="Unassembled WGS sequence"/>
</dbReference>
<accession>A0AAN7LP99</accession>
<evidence type="ECO:0000256" key="5">
    <source>
        <dbReference type="ARBA" id="ARBA00022729"/>
    </source>
</evidence>
<dbReference type="AlphaFoldDB" id="A0AAN7LP99"/>
<sequence>MIFYFLLLSSATQVSMAESDTARSALISHWNRLGVPSLPPPFLLSKTSTLSTSQTIYLTKLASNNSLSTINFCAMANLTCSLKHPSTSPRDFFFGTYHSNYGIDRRFNPTSIRANMVRSGTFFRESQLRQGNVMHFPHIRDKMPPRSFLPRAVVSKLPFSMSRLAVILDIFDTSKNSTMQHEILKTLNDCERYAGPGETKRCLATAEDMVDFAISVMGSSRLMVRTTKINTNRRSSSPTVTIGSVKEMTGSRLTESSLSCHQLSYPYLLYYCHLFPNVRAYEVNIIDVAESAVAICHEDTSAWSPMHASFTVLEHGPGKIEVCHWIYENELVWTVSDY</sequence>
<dbReference type="Pfam" id="PF03181">
    <property type="entry name" value="BURP"/>
    <property type="match status" value="1"/>
</dbReference>
<keyword evidence="5 7" id="KW-0732">Signal</keyword>
<feature type="signal peptide" evidence="7">
    <location>
        <begin position="1"/>
        <end position="17"/>
    </location>
</feature>
<reference evidence="9 10" key="1">
    <citation type="journal article" date="2023" name="Hortic Res">
        <title>Pangenome of water caltrop reveals structural variations and asymmetric subgenome divergence after allopolyploidization.</title>
        <authorList>
            <person name="Zhang X."/>
            <person name="Chen Y."/>
            <person name="Wang L."/>
            <person name="Yuan Y."/>
            <person name="Fang M."/>
            <person name="Shi L."/>
            <person name="Lu R."/>
            <person name="Comes H.P."/>
            <person name="Ma Y."/>
            <person name="Chen Y."/>
            <person name="Huang G."/>
            <person name="Zhou Y."/>
            <person name="Zheng Z."/>
            <person name="Qiu Y."/>
        </authorList>
    </citation>
    <scope>NUCLEOTIDE SEQUENCE [LARGE SCALE GENOMIC DNA]</scope>
    <source>
        <strain evidence="9">F231</strain>
    </source>
</reference>
<dbReference type="PANTHER" id="PTHR31458:SF2">
    <property type="entry name" value="POLYGALACTURONASE 1 BETA-LIKE PROTEIN 2"/>
    <property type="match status" value="1"/>
</dbReference>
<dbReference type="InterPro" id="IPR051897">
    <property type="entry name" value="PG-associated_BURP"/>
</dbReference>
<organism evidence="9 10">
    <name type="scientific">Trapa natans</name>
    <name type="common">Water chestnut</name>
    <dbReference type="NCBI Taxonomy" id="22666"/>
    <lineage>
        <taxon>Eukaryota</taxon>
        <taxon>Viridiplantae</taxon>
        <taxon>Streptophyta</taxon>
        <taxon>Embryophyta</taxon>
        <taxon>Tracheophyta</taxon>
        <taxon>Spermatophyta</taxon>
        <taxon>Magnoliopsida</taxon>
        <taxon>eudicotyledons</taxon>
        <taxon>Gunneridae</taxon>
        <taxon>Pentapetalae</taxon>
        <taxon>rosids</taxon>
        <taxon>malvids</taxon>
        <taxon>Myrtales</taxon>
        <taxon>Lythraceae</taxon>
        <taxon>Trapa</taxon>
    </lineage>
</organism>
<dbReference type="PROSITE" id="PS51277">
    <property type="entry name" value="BURP"/>
    <property type="match status" value="1"/>
</dbReference>
<dbReference type="PANTHER" id="PTHR31458">
    <property type="entry name" value="POLYGALACTURONASE 1 BETA-LIKE PROTEIN 2"/>
    <property type="match status" value="1"/>
</dbReference>
<proteinExistence type="predicted"/>
<evidence type="ECO:0000313" key="10">
    <source>
        <dbReference type="Proteomes" id="UP001346149"/>
    </source>
</evidence>
<feature type="domain" description="BURP" evidence="8">
    <location>
        <begin position="122"/>
        <end position="336"/>
    </location>
</feature>
<keyword evidence="10" id="KW-1185">Reference proteome</keyword>
<dbReference type="SMART" id="SM01045">
    <property type="entry name" value="BURP"/>
    <property type="match status" value="1"/>
</dbReference>
<evidence type="ECO:0000256" key="1">
    <source>
        <dbReference type="ARBA" id="ARBA00004191"/>
    </source>
</evidence>